<feature type="domain" description="EamA" evidence="6">
    <location>
        <begin position="142"/>
        <end position="282"/>
    </location>
</feature>
<comment type="caution">
    <text evidence="7">The sequence shown here is derived from an EMBL/GenBank/DDBJ whole genome shotgun (WGS) entry which is preliminary data.</text>
</comment>
<evidence type="ECO:0000256" key="1">
    <source>
        <dbReference type="ARBA" id="ARBA00004141"/>
    </source>
</evidence>
<feature type="transmembrane region" description="Helical" evidence="5">
    <location>
        <begin position="174"/>
        <end position="192"/>
    </location>
</feature>
<feature type="transmembrane region" description="Helical" evidence="5">
    <location>
        <begin position="207"/>
        <end position="228"/>
    </location>
</feature>
<evidence type="ECO:0000313" key="8">
    <source>
        <dbReference type="Proteomes" id="UP001595756"/>
    </source>
</evidence>
<gene>
    <name evidence="7" type="ORF">ACFO0J_12920</name>
</gene>
<keyword evidence="8" id="KW-1185">Reference proteome</keyword>
<reference evidence="8" key="1">
    <citation type="journal article" date="2019" name="Int. J. Syst. Evol. Microbiol.">
        <title>The Global Catalogue of Microorganisms (GCM) 10K type strain sequencing project: providing services to taxonomists for standard genome sequencing and annotation.</title>
        <authorList>
            <consortium name="The Broad Institute Genomics Platform"/>
            <consortium name="The Broad Institute Genome Sequencing Center for Infectious Disease"/>
            <person name="Wu L."/>
            <person name="Ma J."/>
        </authorList>
    </citation>
    <scope>NUCLEOTIDE SEQUENCE [LARGE SCALE GENOMIC DNA]</scope>
    <source>
        <strain evidence="8">CGMCC 1.19029</strain>
    </source>
</reference>
<evidence type="ECO:0000313" key="7">
    <source>
        <dbReference type="EMBL" id="MFC4298947.1"/>
    </source>
</evidence>
<dbReference type="EMBL" id="JBHSDY010000007">
    <property type="protein sequence ID" value="MFC4298947.1"/>
    <property type="molecule type" value="Genomic_DNA"/>
</dbReference>
<protein>
    <submittedName>
        <fullName evidence="7">EamA family transporter</fullName>
    </submittedName>
</protein>
<feature type="transmembrane region" description="Helical" evidence="5">
    <location>
        <begin position="265"/>
        <end position="289"/>
    </location>
</feature>
<dbReference type="RefSeq" id="WP_376813494.1">
    <property type="nucleotide sequence ID" value="NZ_JBHSDY010000007.1"/>
</dbReference>
<accession>A0ABV8S0G2</accession>
<feature type="transmembrane region" description="Helical" evidence="5">
    <location>
        <begin position="86"/>
        <end position="108"/>
    </location>
</feature>
<dbReference type="InterPro" id="IPR000620">
    <property type="entry name" value="EamA_dom"/>
</dbReference>
<dbReference type="Pfam" id="PF00892">
    <property type="entry name" value="EamA"/>
    <property type="match status" value="2"/>
</dbReference>
<evidence type="ECO:0000256" key="3">
    <source>
        <dbReference type="ARBA" id="ARBA00022989"/>
    </source>
</evidence>
<dbReference type="PANTHER" id="PTHR32322">
    <property type="entry name" value="INNER MEMBRANE TRANSPORTER"/>
    <property type="match status" value="1"/>
</dbReference>
<keyword evidence="2 5" id="KW-0812">Transmembrane</keyword>
<feature type="transmembrane region" description="Helical" evidence="5">
    <location>
        <begin position="142"/>
        <end position="162"/>
    </location>
</feature>
<comment type="subcellular location">
    <subcellularLocation>
        <location evidence="1">Membrane</location>
        <topology evidence="1">Multi-pass membrane protein</topology>
    </subcellularLocation>
</comment>
<dbReference type="Proteomes" id="UP001595756">
    <property type="component" value="Unassembled WGS sequence"/>
</dbReference>
<dbReference type="PANTHER" id="PTHR32322:SF9">
    <property type="entry name" value="AMINO-ACID METABOLITE EFFLUX PUMP-RELATED"/>
    <property type="match status" value="1"/>
</dbReference>
<name>A0ABV8S0G2_9BURK</name>
<evidence type="ECO:0000256" key="2">
    <source>
        <dbReference type="ARBA" id="ARBA00022692"/>
    </source>
</evidence>
<sequence length="298" mass="31634">MPLKDILAALVVIVVWGANFVVIKVGVDEIPPLLLGGLRFLFVAFPAVFFVPRPKVHWRYVVGYGVTICLGQFVFLFLAISLGMPAGLASLVLQAQAFFTVLIAALVLHEAIRPHHVLGIGLAAAGLALLDLGAGGETTVPMIGFLLTLAAAVSWAAGNVVLKGAGSVRMLSMVVWGALLPPIPFLLLSALFEGPDRMVDSLAHMSWRAAAAVAYLSGVATLIGYVLWGRLLARHPVARVAPLSLLVPVVGLLCADWFLGEKLGFWQWLGGGVVLIGLVVNLFGGRWAARVRETLRPS</sequence>
<feature type="transmembrane region" description="Helical" evidence="5">
    <location>
        <begin position="7"/>
        <end position="27"/>
    </location>
</feature>
<dbReference type="InterPro" id="IPR037185">
    <property type="entry name" value="EmrE-like"/>
</dbReference>
<evidence type="ECO:0000256" key="5">
    <source>
        <dbReference type="SAM" id="Phobius"/>
    </source>
</evidence>
<organism evidence="7 8">
    <name type="scientific">Castellaniella hirudinis</name>
    <dbReference type="NCBI Taxonomy" id="1144617"/>
    <lineage>
        <taxon>Bacteria</taxon>
        <taxon>Pseudomonadati</taxon>
        <taxon>Pseudomonadota</taxon>
        <taxon>Betaproteobacteria</taxon>
        <taxon>Burkholderiales</taxon>
        <taxon>Alcaligenaceae</taxon>
        <taxon>Castellaniella</taxon>
    </lineage>
</organism>
<dbReference type="InterPro" id="IPR050638">
    <property type="entry name" value="AA-Vitamin_Transporters"/>
</dbReference>
<feature type="domain" description="EamA" evidence="6">
    <location>
        <begin position="6"/>
        <end position="130"/>
    </location>
</feature>
<dbReference type="SUPFAM" id="SSF103481">
    <property type="entry name" value="Multidrug resistance efflux transporter EmrE"/>
    <property type="match status" value="2"/>
</dbReference>
<proteinExistence type="predicted"/>
<feature type="transmembrane region" description="Helical" evidence="5">
    <location>
        <begin position="240"/>
        <end position="259"/>
    </location>
</feature>
<keyword evidence="3 5" id="KW-1133">Transmembrane helix</keyword>
<feature type="transmembrane region" description="Helical" evidence="5">
    <location>
        <begin position="33"/>
        <end position="51"/>
    </location>
</feature>
<keyword evidence="4 5" id="KW-0472">Membrane</keyword>
<feature type="transmembrane region" description="Helical" evidence="5">
    <location>
        <begin position="58"/>
        <end position="80"/>
    </location>
</feature>
<evidence type="ECO:0000259" key="6">
    <source>
        <dbReference type="Pfam" id="PF00892"/>
    </source>
</evidence>
<feature type="transmembrane region" description="Helical" evidence="5">
    <location>
        <begin position="117"/>
        <end position="136"/>
    </location>
</feature>
<evidence type="ECO:0000256" key="4">
    <source>
        <dbReference type="ARBA" id="ARBA00023136"/>
    </source>
</evidence>